<dbReference type="EMBL" id="JAVDXV010000002">
    <property type="protein sequence ID" value="MDR7331983.1"/>
    <property type="molecule type" value="Genomic_DNA"/>
</dbReference>
<keyword evidence="3" id="KW-1185">Reference proteome</keyword>
<sequence>MDKKQPAQKTRGRPAIQAGQDTVPITIRMTAQQRDKLQRLGGAQWVRSKIDKARDPEAKA</sequence>
<evidence type="ECO:0000256" key="1">
    <source>
        <dbReference type="SAM" id="MobiDB-lite"/>
    </source>
</evidence>
<comment type="caution">
    <text evidence="2">The sequence shown here is derived from an EMBL/GenBank/DDBJ whole genome shotgun (WGS) entry which is preliminary data.</text>
</comment>
<evidence type="ECO:0000313" key="3">
    <source>
        <dbReference type="Proteomes" id="UP001180825"/>
    </source>
</evidence>
<gene>
    <name evidence="2" type="ORF">J2X21_001109</name>
</gene>
<organism evidence="2 3">
    <name type="scientific">Roseateles asaccharophilus</name>
    <dbReference type="NCBI Taxonomy" id="582607"/>
    <lineage>
        <taxon>Bacteria</taxon>
        <taxon>Pseudomonadati</taxon>
        <taxon>Pseudomonadota</taxon>
        <taxon>Betaproteobacteria</taxon>
        <taxon>Burkholderiales</taxon>
        <taxon>Sphaerotilaceae</taxon>
        <taxon>Roseateles</taxon>
    </lineage>
</organism>
<dbReference type="Proteomes" id="UP001180825">
    <property type="component" value="Unassembled WGS sequence"/>
</dbReference>
<name>A0ABU2A7I9_9BURK</name>
<protein>
    <submittedName>
        <fullName evidence="2">Uncharacterized protein</fullName>
    </submittedName>
</protein>
<evidence type="ECO:0000313" key="2">
    <source>
        <dbReference type="EMBL" id="MDR7331983.1"/>
    </source>
</evidence>
<proteinExistence type="predicted"/>
<reference evidence="2 3" key="1">
    <citation type="submission" date="2023-07" db="EMBL/GenBank/DDBJ databases">
        <title>Sorghum-associated microbial communities from plants grown in Nebraska, USA.</title>
        <authorList>
            <person name="Schachtman D."/>
        </authorList>
    </citation>
    <scope>NUCLEOTIDE SEQUENCE [LARGE SCALE GENOMIC DNA]</scope>
    <source>
        <strain evidence="2 3">BE316</strain>
    </source>
</reference>
<accession>A0ABU2A7I9</accession>
<feature type="region of interest" description="Disordered" evidence="1">
    <location>
        <begin position="1"/>
        <end position="23"/>
    </location>
</feature>
<dbReference type="RefSeq" id="WP_310325917.1">
    <property type="nucleotide sequence ID" value="NZ_JAVDXV010000002.1"/>
</dbReference>